<dbReference type="Proteomes" id="UP000009284">
    <property type="component" value="Chromosome"/>
</dbReference>
<sequence length="113" mass="12690">MAKQFGYLDAHGHFYPDHPALRFTAGLTPGHWDKEQRIFTPTGNPLIKTGNVIFDTNGEAISGLAEDKGANMKPFEGVYIAPKEPIESTDEVEMVEEIEKTEVKSKRSRRKND</sequence>
<dbReference type="EMBL" id="CP003059">
    <property type="protein sequence ID" value="AEP36227.1"/>
    <property type="molecule type" value="Genomic_DNA"/>
</dbReference>
<dbReference type="STRING" id="1008459.TASI_0452"/>
<dbReference type="HOGENOM" id="CLU_2132323_0_0_4"/>
<dbReference type="KEGG" id="tas:TASI_0452"/>
<evidence type="ECO:0000313" key="3">
    <source>
        <dbReference type="Proteomes" id="UP000009284"/>
    </source>
</evidence>
<gene>
    <name evidence="2" type="ordered locus">TASI_0452</name>
</gene>
<keyword evidence="3" id="KW-1185">Reference proteome</keyword>
<evidence type="ECO:0000313" key="2">
    <source>
        <dbReference type="EMBL" id="AEP36227.1"/>
    </source>
</evidence>
<feature type="region of interest" description="Disordered" evidence="1">
    <location>
        <begin position="90"/>
        <end position="113"/>
    </location>
</feature>
<proteinExistence type="predicted"/>
<protein>
    <submittedName>
        <fullName evidence="2">Putative phage protein</fullName>
    </submittedName>
</protein>
<feature type="compositionally biased region" description="Basic and acidic residues" evidence="1">
    <location>
        <begin position="97"/>
        <end position="113"/>
    </location>
</feature>
<organism evidence="2 3">
    <name type="scientific">Taylorella asinigenitalis (strain MCE3)</name>
    <dbReference type="NCBI Taxonomy" id="1008459"/>
    <lineage>
        <taxon>Bacteria</taxon>
        <taxon>Pseudomonadati</taxon>
        <taxon>Pseudomonadota</taxon>
        <taxon>Betaproteobacteria</taxon>
        <taxon>Burkholderiales</taxon>
        <taxon>Alcaligenaceae</taxon>
        <taxon>Taylorella</taxon>
    </lineage>
</organism>
<reference key="1">
    <citation type="submission" date="2011-09" db="EMBL/GenBank/DDBJ databases">
        <title>Genomic characterization of the Taylorella genus.</title>
        <authorList>
            <person name="Hebert L."/>
            <person name="Moumen B."/>
            <person name="Pons N."/>
            <person name="Duquesne F."/>
            <person name="Breuil M.-F."/>
            <person name="Goux D."/>
            <person name="Batto J.-M."/>
            <person name="Renault P."/>
            <person name="Laugier C."/>
            <person name="Petry S."/>
        </authorList>
    </citation>
    <scope>NUCLEOTIDE SEQUENCE</scope>
    <source>
        <strain>MCE3</strain>
    </source>
</reference>
<name>G4QCU7_TAYAM</name>
<reference evidence="2 3" key="2">
    <citation type="journal article" date="2012" name="PLoS ONE">
        <title>Genomic characterization of the taylorella genus.</title>
        <authorList>
            <person name="Hebert L."/>
            <person name="Moumen B."/>
            <person name="Pons N."/>
            <person name="Duquesne F."/>
            <person name="Breuil M.F."/>
            <person name="Goux D."/>
            <person name="Batto J.M."/>
            <person name="Laugier C."/>
            <person name="Renault P."/>
            <person name="Petry S."/>
        </authorList>
    </citation>
    <scope>NUCLEOTIDE SEQUENCE [LARGE SCALE GENOMIC DNA]</scope>
    <source>
        <strain evidence="2 3">MCE3</strain>
    </source>
</reference>
<dbReference type="AlphaFoldDB" id="G4QCU7"/>
<dbReference type="OrthoDB" id="9157291at2"/>
<dbReference type="RefSeq" id="WP_014111125.1">
    <property type="nucleotide sequence ID" value="NC_016043.1"/>
</dbReference>
<evidence type="ECO:0000256" key="1">
    <source>
        <dbReference type="SAM" id="MobiDB-lite"/>
    </source>
</evidence>
<accession>G4QCU7</accession>